<dbReference type="InterPro" id="IPR036250">
    <property type="entry name" value="AcylCo_DH-like_C"/>
</dbReference>
<keyword evidence="10" id="KW-1185">Reference proteome</keyword>
<dbReference type="SUPFAM" id="SSF47203">
    <property type="entry name" value="Acyl-CoA dehydrogenase C-terminal domain-like"/>
    <property type="match status" value="1"/>
</dbReference>
<evidence type="ECO:0000259" key="7">
    <source>
        <dbReference type="Pfam" id="PF02770"/>
    </source>
</evidence>
<evidence type="ECO:0000256" key="3">
    <source>
        <dbReference type="ARBA" id="ARBA00022630"/>
    </source>
</evidence>
<comment type="cofactor">
    <cofactor evidence="1">
        <name>FAD</name>
        <dbReference type="ChEBI" id="CHEBI:57692"/>
    </cofactor>
</comment>
<accession>A0ABR9SJ89</accession>
<dbReference type="Pfam" id="PF02770">
    <property type="entry name" value="Acyl-CoA_dh_M"/>
    <property type="match status" value="1"/>
</dbReference>
<gene>
    <name evidence="9" type="ORF">IM725_17670</name>
</gene>
<comment type="caution">
    <text evidence="9">The sequence shown here is derived from an EMBL/GenBank/DDBJ whole genome shotgun (WGS) entry which is preliminary data.</text>
</comment>
<dbReference type="InterPro" id="IPR006091">
    <property type="entry name" value="Acyl-CoA_Oxase/DH_mid-dom"/>
</dbReference>
<evidence type="ECO:0000259" key="6">
    <source>
        <dbReference type="Pfam" id="PF00441"/>
    </source>
</evidence>
<dbReference type="PANTHER" id="PTHR48083:SF1">
    <property type="entry name" value="DEHYDROGENASE, PUTATIVE (AFU_ORTHOLOGUE AFUA_7G06510)-RELATED"/>
    <property type="match status" value="1"/>
</dbReference>
<sequence length="387" mass="43288">MAATRQDKYQDIRDAVRALCAQFPDEYHREVDEARGYPEAFVDALTRAGWLAALIPQEWGGSGLGLTEASVIMEEINRSGGNSGACHGQMYNMGTLLRHGSKAQKDLYLPRIASGEWRLQSMGVTEPTTGTDTTKIKTTAVRQGDRYVVNGQKVWISRVQHSDFMILLARTTPLAEVKKKSEGMSIFIVDLHEAVKKGMTVRPIRNMVNHETNELFFENLEIPAENLIGEEGQGFRYILDGLNAERTLIAAECIGDGYWFVDRVSKYVKERVVFGRPIGQNQGVQFPIAESFIEVEAASLMRFRACELFDAHQPCGAEANMAKYLAAKASWEAANACLQFHGGFGFATEYDVERKFRETRLYQVAPISTNLILSYVAEHLLGLPRSF</sequence>
<proteinExistence type="inferred from homology"/>
<dbReference type="InterPro" id="IPR006089">
    <property type="entry name" value="Acyl-CoA_DH_CS"/>
</dbReference>
<dbReference type="EMBL" id="JADDOJ010000097">
    <property type="protein sequence ID" value="MBE7942402.1"/>
    <property type="molecule type" value="Genomic_DNA"/>
</dbReference>
<dbReference type="InterPro" id="IPR009100">
    <property type="entry name" value="AcylCoA_DH/oxidase_NM_dom_sf"/>
</dbReference>
<dbReference type="Proteomes" id="UP000715965">
    <property type="component" value="Unassembled WGS sequence"/>
</dbReference>
<protein>
    <submittedName>
        <fullName evidence="9">Acyl-CoA/acyl-ACP dehydrogenase</fullName>
    </submittedName>
</protein>
<dbReference type="Gene3D" id="1.10.540.10">
    <property type="entry name" value="Acyl-CoA dehydrogenase/oxidase, N-terminal domain"/>
    <property type="match status" value="1"/>
</dbReference>
<dbReference type="Gene3D" id="2.40.110.10">
    <property type="entry name" value="Butyryl-CoA Dehydrogenase, subunit A, domain 2"/>
    <property type="match status" value="1"/>
</dbReference>
<evidence type="ECO:0000256" key="5">
    <source>
        <dbReference type="ARBA" id="ARBA00023002"/>
    </source>
</evidence>
<reference evidence="9 10" key="1">
    <citation type="submission" date="2020-10" db="EMBL/GenBank/DDBJ databases">
        <title>Draft genome of Ramlibacter aquaticus LMG 30558.</title>
        <authorList>
            <person name="Props R."/>
        </authorList>
    </citation>
    <scope>NUCLEOTIDE SEQUENCE [LARGE SCALE GENOMIC DNA]</scope>
    <source>
        <strain evidence="9 10">LMG 30558</strain>
    </source>
</reference>
<organism evidence="9 10">
    <name type="scientific">Ramlibacter aquaticus</name>
    <dbReference type="NCBI Taxonomy" id="2780094"/>
    <lineage>
        <taxon>Bacteria</taxon>
        <taxon>Pseudomonadati</taxon>
        <taxon>Pseudomonadota</taxon>
        <taxon>Betaproteobacteria</taxon>
        <taxon>Burkholderiales</taxon>
        <taxon>Comamonadaceae</taxon>
        <taxon>Ramlibacter</taxon>
    </lineage>
</organism>
<dbReference type="SUPFAM" id="SSF56645">
    <property type="entry name" value="Acyl-CoA dehydrogenase NM domain-like"/>
    <property type="match status" value="1"/>
</dbReference>
<evidence type="ECO:0000256" key="1">
    <source>
        <dbReference type="ARBA" id="ARBA00001974"/>
    </source>
</evidence>
<feature type="domain" description="Acyl-CoA dehydrogenase/oxidase C-terminal" evidence="6">
    <location>
        <begin position="232"/>
        <end position="366"/>
    </location>
</feature>
<feature type="domain" description="Acyl-CoA oxidase/dehydrogenase middle" evidence="7">
    <location>
        <begin position="121"/>
        <end position="219"/>
    </location>
</feature>
<dbReference type="InterPro" id="IPR009075">
    <property type="entry name" value="AcylCo_DH/oxidase_C"/>
</dbReference>
<evidence type="ECO:0000259" key="8">
    <source>
        <dbReference type="Pfam" id="PF02771"/>
    </source>
</evidence>
<comment type="similarity">
    <text evidence="2">Belongs to the acyl-CoA dehydrogenase family.</text>
</comment>
<keyword evidence="3" id="KW-0285">Flavoprotein</keyword>
<dbReference type="InterPro" id="IPR046373">
    <property type="entry name" value="Acyl-CoA_Oxase/DH_mid-dom_sf"/>
</dbReference>
<feature type="domain" description="Acyl-CoA dehydrogenase/oxidase N-terminal" evidence="8">
    <location>
        <begin position="8"/>
        <end position="116"/>
    </location>
</feature>
<dbReference type="InterPro" id="IPR050741">
    <property type="entry name" value="Acyl-CoA_dehydrogenase"/>
</dbReference>
<dbReference type="Gene3D" id="1.20.140.10">
    <property type="entry name" value="Butyryl-CoA Dehydrogenase, subunit A, domain 3"/>
    <property type="match status" value="1"/>
</dbReference>
<evidence type="ECO:0000256" key="4">
    <source>
        <dbReference type="ARBA" id="ARBA00022827"/>
    </source>
</evidence>
<dbReference type="Pfam" id="PF02771">
    <property type="entry name" value="Acyl-CoA_dh_N"/>
    <property type="match status" value="1"/>
</dbReference>
<dbReference type="PIRSF" id="PIRSF016578">
    <property type="entry name" value="HsaA"/>
    <property type="match status" value="1"/>
</dbReference>
<dbReference type="PROSITE" id="PS00073">
    <property type="entry name" value="ACYL_COA_DH_2"/>
    <property type="match status" value="1"/>
</dbReference>
<keyword evidence="4" id="KW-0274">FAD</keyword>
<name>A0ABR9SJ89_9BURK</name>
<dbReference type="PANTHER" id="PTHR48083">
    <property type="entry name" value="MEDIUM-CHAIN SPECIFIC ACYL-COA DEHYDROGENASE, MITOCHONDRIAL-RELATED"/>
    <property type="match status" value="1"/>
</dbReference>
<keyword evidence="5" id="KW-0560">Oxidoreductase</keyword>
<evidence type="ECO:0000313" key="10">
    <source>
        <dbReference type="Proteomes" id="UP000715965"/>
    </source>
</evidence>
<dbReference type="InterPro" id="IPR037069">
    <property type="entry name" value="AcylCoA_DH/ox_N_sf"/>
</dbReference>
<dbReference type="Pfam" id="PF00441">
    <property type="entry name" value="Acyl-CoA_dh_1"/>
    <property type="match status" value="1"/>
</dbReference>
<evidence type="ECO:0000313" key="9">
    <source>
        <dbReference type="EMBL" id="MBE7942402.1"/>
    </source>
</evidence>
<evidence type="ECO:0000256" key="2">
    <source>
        <dbReference type="ARBA" id="ARBA00009347"/>
    </source>
</evidence>
<dbReference type="RefSeq" id="WP_193781956.1">
    <property type="nucleotide sequence ID" value="NZ_JADDOJ010000097.1"/>
</dbReference>
<dbReference type="InterPro" id="IPR013786">
    <property type="entry name" value="AcylCoA_DH/ox_N"/>
</dbReference>